<dbReference type="InterPro" id="IPR040256">
    <property type="entry name" value="At4g02000-like"/>
</dbReference>
<feature type="domain" description="Zinc knuckle CX2CX4HX4C" evidence="3">
    <location>
        <begin position="171"/>
        <end position="218"/>
    </location>
</feature>
<dbReference type="InterPro" id="IPR025836">
    <property type="entry name" value="Zn_knuckle_CX2CX4HX4C"/>
</dbReference>
<feature type="compositionally biased region" description="Acidic residues" evidence="1">
    <location>
        <begin position="249"/>
        <end position="260"/>
    </location>
</feature>
<proteinExistence type="predicted"/>
<dbReference type="Pfam" id="PF14392">
    <property type="entry name" value="zf-CCHC_4"/>
    <property type="match status" value="1"/>
</dbReference>
<protein>
    <recommendedName>
        <fullName evidence="6">DUF4283 domain-containing protein</fullName>
    </recommendedName>
</protein>
<name>A0ABD1BNU2_CARAN</name>
<evidence type="ECO:0000313" key="4">
    <source>
        <dbReference type="EMBL" id="KAL1218872.1"/>
    </source>
</evidence>
<accession>A0ABD1BNU2</accession>
<sequence>MSDKIHKRMQDITLGVNDTPIALPKSVFVQATRANRLSIVGTLVNPRKQNMKAQINHLPRVWGMEDTVVGRIVDAWKFQFVFQSEESLNLVLRHGPWSFSEWMIVTHKWIPNMSHSTMKSIPLWTQIHGIPSQYLTLEMVNVIGRSLGHVSGVDFNENATRINYVRVRLDWNIDHPLRFKREFQFRHNESAILSFYYERLRNFCSICGMINHEKKECSLRFDVGEDDDDAPEDNDEDNANHGADHNDDGNQDDENPDLNENDNVKMEKKKIMKIDARLIASISCLSEAFSEKYFSLILDNDMSAET</sequence>
<keyword evidence="5" id="KW-1185">Reference proteome</keyword>
<evidence type="ECO:0008006" key="6">
    <source>
        <dbReference type="Google" id="ProtNLM"/>
    </source>
</evidence>
<feature type="compositionally biased region" description="Basic and acidic residues" evidence="1">
    <location>
        <begin position="238"/>
        <end position="248"/>
    </location>
</feature>
<feature type="domain" description="DUF4283" evidence="2">
    <location>
        <begin position="34"/>
        <end position="114"/>
    </location>
</feature>
<dbReference type="InterPro" id="IPR025558">
    <property type="entry name" value="DUF4283"/>
</dbReference>
<evidence type="ECO:0000256" key="1">
    <source>
        <dbReference type="SAM" id="MobiDB-lite"/>
    </source>
</evidence>
<dbReference type="Pfam" id="PF14111">
    <property type="entry name" value="DUF4283"/>
    <property type="match status" value="1"/>
</dbReference>
<evidence type="ECO:0000259" key="3">
    <source>
        <dbReference type="Pfam" id="PF14392"/>
    </source>
</evidence>
<gene>
    <name evidence="4" type="ORF">V5N11_035665</name>
</gene>
<reference evidence="4 5" key="1">
    <citation type="submission" date="2024-04" db="EMBL/GenBank/DDBJ databases">
        <title>Genome assembly C_amara_ONT_v2.</title>
        <authorList>
            <person name="Yant L."/>
            <person name="Moore C."/>
            <person name="Slenker M."/>
        </authorList>
    </citation>
    <scope>NUCLEOTIDE SEQUENCE [LARGE SCALE GENOMIC DNA]</scope>
    <source>
        <tissue evidence="4">Leaf</tissue>
    </source>
</reference>
<organism evidence="4 5">
    <name type="scientific">Cardamine amara subsp. amara</name>
    <dbReference type="NCBI Taxonomy" id="228776"/>
    <lineage>
        <taxon>Eukaryota</taxon>
        <taxon>Viridiplantae</taxon>
        <taxon>Streptophyta</taxon>
        <taxon>Embryophyta</taxon>
        <taxon>Tracheophyta</taxon>
        <taxon>Spermatophyta</taxon>
        <taxon>Magnoliopsida</taxon>
        <taxon>eudicotyledons</taxon>
        <taxon>Gunneridae</taxon>
        <taxon>Pentapetalae</taxon>
        <taxon>rosids</taxon>
        <taxon>malvids</taxon>
        <taxon>Brassicales</taxon>
        <taxon>Brassicaceae</taxon>
        <taxon>Cardamineae</taxon>
        <taxon>Cardamine</taxon>
    </lineage>
</organism>
<dbReference type="PANTHER" id="PTHR31286:SF162">
    <property type="entry name" value="DUF4283 DOMAIN-CONTAINING PROTEIN-RELATED"/>
    <property type="match status" value="1"/>
</dbReference>
<evidence type="ECO:0000259" key="2">
    <source>
        <dbReference type="Pfam" id="PF14111"/>
    </source>
</evidence>
<feature type="region of interest" description="Disordered" evidence="1">
    <location>
        <begin position="223"/>
        <end position="264"/>
    </location>
</feature>
<evidence type="ECO:0000313" key="5">
    <source>
        <dbReference type="Proteomes" id="UP001558713"/>
    </source>
</evidence>
<dbReference type="AlphaFoldDB" id="A0ABD1BNU2"/>
<dbReference type="PANTHER" id="PTHR31286">
    <property type="entry name" value="GLYCINE-RICH CELL WALL STRUCTURAL PROTEIN 1.8-LIKE"/>
    <property type="match status" value="1"/>
</dbReference>
<comment type="caution">
    <text evidence="4">The sequence shown here is derived from an EMBL/GenBank/DDBJ whole genome shotgun (WGS) entry which is preliminary data.</text>
</comment>
<dbReference type="EMBL" id="JBANAX010000195">
    <property type="protein sequence ID" value="KAL1218872.1"/>
    <property type="molecule type" value="Genomic_DNA"/>
</dbReference>
<feature type="compositionally biased region" description="Acidic residues" evidence="1">
    <location>
        <begin position="224"/>
        <end position="237"/>
    </location>
</feature>
<dbReference type="Proteomes" id="UP001558713">
    <property type="component" value="Unassembled WGS sequence"/>
</dbReference>